<keyword evidence="1" id="KW-1133">Transmembrane helix</keyword>
<organism evidence="2 3">
    <name type="scientific">Parascaris univalens</name>
    <name type="common">Nematode worm</name>
    <dbReference type="NCBI Taxonomy" id="6257"/>
    <lineage>
        <taxon>Eukaryota</taxon>
        <taxon>Metazoa</taxon>
        <taxon>Ecdysozoa</taxon>
        <taxon>Nematoda</taxon>
        <taxon>Chromadorea</taxon>
        <taxon>Rhabditida</taxon>
        <taxon>Spirurina</taxon>
        <taxon>Ascaridomorpha</taxon>
        <taxon>Ascaridoidea</taxon>
        <taxon>Ascarididae</taxon>
        <taxon>Parascaris</taxon>
    </lineage>
</organism>
<reference evidence="3" key="1">
    <citation type="submission" date="2022-11" db="UniProtKB">
        <authorList>
            <consortium name="WormBaseParasite"/>
        </authorList>
    </citation>
    <scope>IDENTIFICATION</scope>
</reference>
<evidence type="ECO:0000313" key="2">
    <source>
        <dbReference type="Proteomes" id="UP000887569"/>
    </source>
</evidence>
<keyword evidence="2" id="KW-1185">Reference proteome</keyword>
<accession>A0A914ZQS9</accession>
<protein>
    <submittedName>
        <fullName evidence="3">Uncharacterized protein</fullName>
    </submittedName>
</protein>
<name>A0A914ZQS9_PARUN</name>
<dbReference type="AlphaFoldDB" id="A0A914ZQS9"/>
<dbReference type="Proteomes" id="UP000887569">
    <property type="component" value="Unplaced"/>
</dbReference>
<evidence type="ECO:0000256" key="1">
    <source>
        <dbReference type="SAM" id="Phobius"/>
    </source>
</evidence>
<evidence type="ECO:0000313" key="3">
    <source>
        <dbReference type="WBParaSite" id="PgB15_g002_t01"/>
    </source>
</evidence>
<dbReference type="WBParaSite" id="PgB15_g002_t01">
    <property type="protein sequence ID" value="PgB15_g002_t01"/>
    <property type="gene ID" value="PgB15_g002"/>
</dbReference>
<keyword evidence="1" id="KW-0812">Transmembrane</keyword>
<keyword evidence="1" id="KW-0472">Membrane</keyword>
<proteinExistence type="predicted"/>
<sequence length="124" mass="14374">MQTDSIVSTAFDERYEIHSTIDVDRLDSHNSELHYTDSARVQLYILMAIAAAIILSCFILIFYVVIREKIRKRRSKEAVFILDAPPRYSDVMPPPYEWVMAHLKIDEKRLLALQIKSFTNSTPA</sequence>
<feature type="transmembrane region" description="Helical" evidence="1">
    <location>
        <begin position="43"/>
        <end position="66"/>
    </location>
</feature>